<protein>
    <submittedName>
        <fullName evidence="2">Glycosyl transferase family 1</fullName>
    </submittedName>
</protein>
<dbReference type="GO" id="GO:0016757">
    <property type="term" value="F:glycosyltransferase activity"/>
    <property type="evidence" value="ECO:0007669"/>
    <property type="project" value="UniProtKB-ARBA"/>
</dbReference>
<name>A0A1Q8TE60_9GAMM</name>
<dbReference type="Gene3D" id="3.40.50.2000">
    <property type="entry name" value="Glycogen Phosphorylase B"/>
    <property type="match status" value="2"/>
</dbReference>
<feature type="domain" description="Glycosyltransferase subfamily 4-like N-terminal" evidence="1">
    <location>
        <begin position="14"/>
        <end position="181"/>
    </location>
</feature>
<dbReference type="Pfam" id="PF13439">
    <property type="entry name" value="Glyco_transf_4"/>
    <property type="match status" value="1"/>
</dbReference>
<dbReference type="STRING" id="223900.GCA_000821045_02218"/>
<comment type="caution">
    <text evidence="2">The sequence shown here is derived from an EMBL/GenBank/DDBJ whole genome shotgun (WGS) entry which is preliminary data.</text>
</comment>
<keyword evidence="2" id="KW-0808">Transferase</keyword>
<dbReference type="EMBL" id="MSDQ01000015">
    <property type="protein sequence ID" value="OLO11967.1"/>
    <property type="molecule type" value="Genomic_DNA"/>
</dbReference>
<dbReference type="RefSeq" id="WP_075368728.1">
    <property type="nucleotide sequence ID" value="NZ_MSDQ01000015.1"/>
</dbReference>
<reference evidence="2 3" key="1">
    <citation type="submission" date="2016-12" db="EMBL/GenBank/DDBJ databases">
        <title>Draft genome sequences of strains Salinicola socius SMB35, Salinicola sp. MH3R3-1 and Chromohalobacter sp. SMB17 from the Verkhnekamsk potash mining region of Russia.</title>
        <authorList>
            <person name="Mavrodi D.V."/>
            <person name="Olsson B.E."/>
            <person name="Korsakova E.S."/>
            <person name="Pyankova A."/>
            <person name="Mavrodi O.V."/>
            <person name="Plotnikova E.G."/>
        </authorList>
    </citation>
    <scope>NUCLEOTIDE SEQUENCE [LARGE SCALE GENOMIC DNA]</scope>
    <source>
        <strain evidence="2 3">SMB17</strain>
    </source>
</reference>
<dbReference type="Pfam" id="PF13692">
    <property type="entry name" value="Glyco_trans_1_4"/>
    <property type="match status" value="1"/>
</dbReference>
<evidence type="ECO:0000259" key="1">
    <source>
        <dbReference type="Pfam" id="PF13439"/>
    </source>
</evidence>
<accession>A0A1Q8TE60</accession>
<gene>
    <name evidence="2" type="ORF">BTW10_06640</name>
</gene>
<organism evidence="2 3">
    <name type="scientific">Chromohalobacter japonicus</name>
    <dbReference type="NCBI Taxonomy" id="223900"/>
    <lineage>
        <taxon>Bacteria</taxon>
        <taxon>Pseudomonadati</taxon>
        <taxon>Pseudomonadota</taxon>
        <taxon>Gammaproteobacteria</taxon>
        <taxon>Oceanospirillales</taxon>
        <taxon>Halomonadaceae</taxon>
        <taxon>Chromohalobacter</taxon>
    </lineage>
</organism>
<dbReference type="PANTHER" id="PTHR45947">
    <property type="entry name" value="SULFOQUINOVOSYL TRANSFERASE SQD2"/>
    <property type="match status" value="1"/>
</dbReference>
<proteinExistence type="predicted"/>
<keyword evidence="3" id="KW-1185">Reference proteome</keyword>
<dbReference type="InterPro" id="IPR028098">
    <property type="entry name" value="Glyco_trans_4-like_N"/>
</dbReference>
<dbReference type="SUPFAM" id="SSF53756">
    <property type="entry name" value="UDP-Glycosyltransferase/glycogen phosphorylase"/>
    <property type="match status" value="1"/>
</dbReference>
<dbReference type="Proteomes" id="UP000186806">
    <property type="component" value="Unassembled WGS sequence"/>
</dbReference>
<evidence type="ECO:0000313" key="3">
    <source>
        <dbReference type="Proteomes" id="UP000186806"/>
    </source>
</evidence>
<evidence type="ECO:0000313" key="2">
    <source>
        <dbReference type="EMBL" id="OLO11967.1"/>
    </source>
</evidence>
<dbReference type="InterPro" id="IPR050194">
    <property type="entry name" value="Glycosyltransferase_grp1"/>
</dbReference>
<sequence length="385" mass="42810">MRVALVSETWAPEINGVAHTLDHLAHHLVTRNVSLQLVRPRPRHGGREGRAERDMQVRAFSLPGYADVNVGLPAWRRLSRLWQESRPDVIYIATEGPLGWAALITARHLSIPVVGGFHTNFDQYATNYHLRWASGIVGAGLRYFHNRCQMTLVPTRAQAERLYKRGFQRVNVLGRGIDAQRFSPAQRDARLRTQWGVDTDQPVVLYAGRLAAEKNTPLLVRTLRAMQEAHPGLRAVVVGDGPERQHLEHQLPEAIFTGFLSGETLARHYASADMFLFPSHSETYGNVVPEAMASGLPVVAFDQAAASELIADGREGRLIEATNDDAFVQAAVDLYRHSDARSRIGIAAREKVANQSWNVIGEHFLTYLIMATQESPYAISSPGHV</sequence>
<dbReference type="PANTHER" id="PTHR45947:SF3">
    <property type="entry name" value="SULFOQUINOVOSYL TRANSFERASE SQD2"/>
    <property type="match status" value="1"/>
</dbReference>
<dbReference type="CDD" id="cd03814">
    <property type="entry name" value="GT4-like"/>
    <property type="match status" value="1"/>
</dbReference>
<dbReference type="AlphaFoldDB" id="A0A1Q8TE60"/>